<organism evidence="9 10">
    <name type="scientific">Drosophila rubida</name>
    <dbReference type="NCBI Taxonomy" id="30044"/>
    <lineage>
        <taxon>Eukaryota</taxon>
        <taxon>Metazoa</taxon>
        <taxon>Ecdysozoa</taxon>
        <taxon>Arthropoda</taxon>
        <taxon>Hexapoda</taxon>
        <taxon>Insecta</taxon>
        <taxon>Pterygota</taxon>
        <taxon>Neoptera</taxon>
        <taxon>Endopterygota</taxon>
        <taxon>Diptera</taxon>
        <taxon>Brachycera</taxon>
        <taxon>Muscomorpha</taxon>
        <taxon>Ephydroidea</taxon>
        <taxon>Drosophilidae</taxon>
        <taxon>Drosophila</taxon>
    </lineage>
</organism>
<keyword evidence="10" id="KW-1185">Reference proteome</keyword>
<dbReference type="InterPro" id="IPR036869">
    <property type="entry name" value="J_dom_sf"/>
</dbReference>
<gene>
    <name evidence="9" type="ORF">KR093_011689</name>
</gene>
<evidence type="ECO:0008006" key="11">
    <source>
        <dbReference type="Google" id="ProtNLM"/>
    </source>
</evidence>
<reference evidence="9" key="1">
    <citation type="journal article" date="2021" name="Mol. Ecol. Resour.">
        <title>Phylogenomic analyses of the genus Drosophila reveals genomic signals of climate adaptation.</title>
        <authorList>
            <person name="Li F."/>
            <person name="Rane R.V."/>
            <person name="Luria V."/>
            <person name="Xiong Z."/>
            <person name="Chen J."/>
            <person name="Li Z."/>
            <person name="Catullo R.A."/>
            <person name="Griffin P.C."/>
            <person name="Schiffer M."/>
            <person name="Pearce S."/>
            <person name="Lee S.F."/>
            <person name="McElroy K."/>
            <person name="Stocker A."/>
            <person name="Shirriffs J."/>
            <person name="Cockerell F."/>
            <person name="Coppin C."/>
            <person name="Sgro C.M."/>
            <person name="Karger A."/>
            <person name="Cain J.W."/>
            <person name="Weber J.A."/>
            <person name="Santpere G."/>
            <person name="Kirschner M.W."/>
            <person name="Hoffmann A.A."/>
            <person name="Oakeshott J.G."/>
            <person name="Zhang G."/>
        </authorList>
    </citation>
    <scope>NUCLEOTIDE SEQUENCE</scope>
    <source>
        <strain evidence="9">BGI-SZ-2011g</strain>
    </source>
</reference>
<comment type="similarity">
    <text evidence="2">Belongs to the TIM16/PAM16 family.</text>
</comment>
<evidence type="ECO:0000256" key="5">
    <source>
        <dbReference type="ARBA" id="ARBA00022927"/>
    </source>
</evidence>
<keyword evidence="5" id="KW-0653">Protein transport</keyword>
<dbReference type="EMBL" id="JAJJHW010000095">
    <property type="protein sequence ID" value="KAH8388098.1"/>
    <property type="molecule type" value="Genomic_DNA"/>
</dbReference>
<keyword evidence="7" id="KW-0496">Mitochondrion</keyword>
<sequence>MAKHFARIIVYGAQSVGRAFVKAIRQEIEASRAAASHHQMVKNKSTCHDLTLKGMSLNEALQILNVKDLNSIEEIQGNYEHLFRANEKATGGSFYIQSKVFRAKERIDRELLNKMQEAISNQQNNNQAPSKTIKES</sequence>
<dbReference type="PANTHER" id="PTHR12388:SF0">
    <property type="entry name" value="MITOCHONDRIAL IMPORT INNER MEMBRANE TRANSLOCASE SUBUNIT TIM16"/>
    <property type="match status" value="1"/>
</dbReference>
<dbReference type="AlphaFoldDB" id="A0AAD4KBR9"/>
<dbReference type="Pfam" id="PF03656">
    <property type="entry name" value="Pam16"/>
    <property type="match status" value="1"/>
</dbReference>
<keyword evidence="3" id="KW-0813">Transport</keyword>
<evidence type="ECO:0000256" key="1">
    <source>
        <dbReference type="ARBA" id="ARBA00004443"/>
    </source>
</evidence>
<dbReference type="InterPro" id="IPR005341">
    <property type="entry name" value="Tim16"/>
</dbReference>
<accession>A0AAD4KBR9</accession>
<dbReference type="Proteomes" id="UP001200034">
    <property type="component" value="Unassembled WGS sequence"/>
</dbReference>
<keyword evidence="8" id="KW-0472">Membrane</keyword>
<comment type="caution">
    <text evidence="9">The sequence shown here is derived from an EMBL/GenBank/DDBJ whole genome shotgun (WGS) entry which is preliminary data.</text>
</comment>
<evidence type="ECO:0000256" key="7">
    <source>
        <dbReference type="ARBA" id="ARBA00023128"/>
    </source>
</evidence>
<dbReference type="PANTHER" id="PTHR12388">
    <property type="entry name" value="MITOCHONDRIA ASSOCIATED GRANULOCYTE MACROPHAGE CSF SIGNALING MOLECULE"/>
    <property type="match status" value="1"/>
</dbReference>
<keyword evidence="6" id="KW-0811">Translocation</keyword>
<evidence type="ECO:0000256" key="8">
    <source>
        <dbReference type="ARBA" id="ARBA00023136"/>
    </source>
</evidence>
<dbReference type="GO" id="GO:0030150">
    <property type="term" value="P:protein import into mitochondrial matrix"/>
    <property type="evidence" value="ECO:0007669"/>
    <property type="project" value="InterPro"/>
</dbReference>
<proteinExistence type="inferred from homology"/>
<evidence type="ECO:0000313" key="10">
    <source>
        <dbReference type="Proteomes" id="UP001200034"/>
    </source>
</evidence>
<evidence type="ECO:0000256" key="4">
    <source>
        <dbReference type="ARBA" id="ARBA00022792"/>
    </source>
</evidence>
<protein>
    <recommendedName>
        <fullName evidence="11">Mitochondrial import inner membrane translocase subunit Tim16</fullName>
    </recommendedName>
</protein>
<dbReference type="FunFam" id="1.10.287.110:FF:000006">
    <property type="entry name" value="Import inner membrane translocase subunit TIM16"/>
    <property type="match status" value="1"/>
</dbReference>
<dbReference type="Gene3D" id="1.10.287.110">
    <property type="entry name" value="DnaJ domain"/>
    <property type="match status" value="1"/>
</dbReference>
<dbReference type="GO" id="GO:0005744">
    <property type="term" value="C:TIM23 mitochondrial import inner membrane translocase complex"/>
    <property type="evidence" value="ECO:0007669"/>
    <property type="project" value="InterPro"/>
</dbReference>
<name>A0AAD4KBR9_9MUSC</name>
<evidence type="ECO:0000256" key="2">
    <source>
        <dbReference type="ARBA" id="ARBA00008817"/>
    </source>
</evidence>
<evidence type="ECO:0000256" key="3">
    <source>
        <dbReference type="ARBA" id="ARBA00022448"/>
    </source>
</evidence>
<keyword evidence="4" id="KW-0999">Mitochondrion inner membrane</keyword>
<comment type="subcellular location">
    <subcellularLocation>
        <location evidence="1">Mitochondrion inner membrane</location>
        <topology evidence="1">Peripheral membrane protein</topology>
        <orientation evidence="1">Matrix side</orientation>
    </subcellularLocation>
</comment>
<evidence type="ECO:0000256" key="6">
    <source>
        <dbReference type="ARBA" id="ARBA00023010"/>
    </source>
</evidence>
<evidence type="ECO:0000313" key="9">
    <source>
        <dbReference type="EMBL" id="KAH8388098.1"/>
    </source>
</evidence>